<dbReference type="AlphaFoldDB" id="A0A368ZGL0"/>
<reference evidence="1 2" key="1">
    <citation type="submission" date="2018-07" db="EMBL/GenBank/DDBJ databases">
        <title>Genomic Encyclopedia of Type Strains, Phase III (KMG-III): the genomes of soil and plant-associated and newly described type strains.</title>
        <authorList>
            <person name="Whitman W."/>
        </authorList>
    </citation>
    <scope>NUCLEOTIDE SEQUENCE [LARGE SCALE GENOMIC DNA]</scope>
    <source>
        <strain evidence="1 2">CECT 7958</strain>
    </source>
</reference>
<dbReference type="Proteomes" id="UP000253436">
    <property type="component" value="Unassembled WGS sequence"/>
</dbReference>
<evidence type="ECO:0000313" key="2">
    <source>
        <dbReference type="Proteomes" id="UP000253436"/>
    </source>
</evidence>
<gene>
    <name evidence="1" type="ORF">DFQ08_102604</name>
</gene>
<dbReference type="RefSeq" id="WP_114309418.1">
    <property type="nucleotide sequence ID" value="NZ_QPJO01000002.1"/>
</dbReference>
<keyword evidence="2" id="KW-1185">Reference proteome</keyword>
<dbReference type="EMBL" id="QPJO01000002">
    <property type="protein sequence ID" value="RCW92573.1"/>
    <property type="molecule type" value="Genomic_DNA"/>
</dbReference>
<protein>
    <submittedName>
        <fullName evidence="1">Uncharacterized protein</fullName>
    </submittedName>
</protein>
<sequence>MKTMLTKILIGTKRYKSALLDLALLLIKHYKQHTEDFYTAIKVNHGLTVQCLFLNHNLKTI</sequence>
<proteinExistence type="predicted"/>
<comment type="caution">
    <text evidence="1">The sequence shown here is derived from an EMBL/GenBank/DDBJ whole genome shotgun (WGS) entry which is preliminary data.</text>
</comment>
<name>A0A368ZGL0_9FLAO</name>
<evidence type="ECO:0000313" key="1">
    <source>
        <dbReference type="EMBL" id="RCW92573.1"/>
    </source>
</evidence>
<organism evidence="1 2">
    <name type="scientific">Winogradskyella arenosi</name>
    <dbReference type="NCBI Taxonomy" id="533325"/>
    <lineage>
        <taxon>Bacteria</taxon>
        <taxon>Pseudomonadati</taxon>
        <taxon>Bacteroidota</taxon>
        <taxon>Flavobacteriia</taxon>
        <taxon>Flavobacteriales</taxon>
        <taxon>Flavobacteriaceae</taxon>
        <taxon>Winogradskyella</taxon>
    </lineage>
</organism>
<accession>A0A368ZGL0</accession>